<reference evidence="2 3" key="1">
    <citation type="submission" date="2017-07" db="EMBL/GenBank/DDBJ databases">
        <title>Phenotypical and genomic characterization of a clinical isolate of Shewanella bicestrii sp. nov. producing an extended-spectrum beta-lactamase and a new oxacillinase variant.</title>
        <authorList>
            <person name="Jousset A.B."/>
            <person name="Bonnin R.A."/>
            <person name="Girlich D."/>
            <person name="Dabos L."/>
            <person name="Potron A."/>
            <person name="Dortet L."/>
            <person name="Glaser P."/>
            <person name="Naas T."/>
        </authorList>
    </citation>
    <scope>NUCLEOTIDE SEQUENCE [LARGE SCALE GENOMIC DNA]</scope>
    <source>
        <strain evidence="2 3">JAB-1</strain>
    </source>
</reference>
<gene>
    <name evidence="2" type="ORF">CF168_01360</name>
</gene>
<evidence type="ECO:0000256" key="1">
    <source>
        <dbReference type="SAM" id="Phobius"/>
    </source>
</evidence>
<accession>A0A220UHG2</accession>
<dbReference type="RefSeq" id="WP_011624416.1">
    <property type="nucleotide sequence ID" value="NZ_CP022358.1"/>
</dbReference>
<keyword evidence="1" id="KW-0812">Transmembrane</keyword>
<dbReference type="InterPro" id="IPR021344">
    <property type="entry name" value="DUF2970"/>
</dbReference>
<keyword evidence="3" id="KW-1185">Reference proteome</keyword>
<dbReference type="KEGG" id="sbj:CF168_01360"/>
<feature type="transmembrane region" description="Helical" evidence="1">
    <location>
        <begin position="37"/>
        <end position="56"/>
    </location>
</feature>
<organism evidence="2 3">
    <name type="scientific">Shewanella bicestrii</name>
    <dbReference type="NCBI Taxonomy" id="2018305"/>
    <lineage>
        <taxon>Bacteria</taxon>
        <taxon>Pseudomonadati</taxon>
        <taxon>Pseudomonadota</taxon>
        <taxon>Gammaproteobacteria</taxon>
        <taxon>Alteromonadales</taxon>
        <taxon>Shewanellaceae</taxon>
        <taxon>Shewanella</taxon>
    </lineage>
</organism>
<name>A0A220UHG2_9GAMM</name>
<dbReference type="GeneID" id="94729798"/>
<dbReference type="EMBL" id="CP022358">
    <property type="protein sequence ID" value="ASK67607.1"/>
    <property type="molecule type" value="Genomic_DNA"/>
</dbReference>
<sequence length="61" mass="6775">MLSRIWQVFHSTIAAFFGVQSDRNRQKDFQTNSPLPYILMGIVLAIALVASLILLVSQVVG</sequence>
<protein>
    <submittedName>
        <fullName evidence="2">DUF2970 domain-containing protein</fullName>
    </submittedName>
</protein>
<keyword evidence="1" id="KW-1133">Transmembrane helix</keyword>
<keyword evidence="1" id="KW-0472">Membrane</keyword>
<proteinExistence type="predicted"/>
<dbReference type="Pfam" id="PF11174">
    <property type="entry name" value="DUF2970"/>
    <property type="match status" value="1"/>
</dbReference>
<evidence type="ECO:0000313" key="3">
    <source>
        <dbReference type="Proteomes" id="UP000198367"/>
    </source>
</evidence>
<dbReference type="AlphaFoldDB" id="A0A220UHG2"/>
<evidence type="ECO:0000313" key="2">
    <source>
        <dbReference type="EMBL" id="ASK67607.1"/>
    </source>
</evidence>
<dbReference type="Proteomes" id="UP000198367">
    <property type="component" value="Chromosome"/>
</dbReference>